<proteinExistence type="inferred from homology"/>
<reference evidence="14 15" key="1">
    <citation type="submission" date="2014-07" db="EMBL/GenBank/DDBJ databases">
        <authorList>
            <person name="McCorrison J."/>
            <person name="Sanka R."/>
            <person name="Torralba M."/>
            <person name="Gillis M."/>
            <person name="Haft D.H."/>
            <person name="Methe B."/>
            <person name="Sutton G."/>
            <person name="Nelson K.E."/>
        </authorList>
    </citation>
    <scope>NUCLEOTIDE SEQUENCE [LARGE SCALE GENOMIC DNA]</scope>
    <source>
        <strain evidence="14 15">DNF00058</strain>
    </source>
</reference>
<name>A0A096D253_9BACT</name>
<dbReference type="InterPro" id="IPR041383">
    <property type="entry name" value="RuvC_III"/>
</dbReference>
<evidence type="ECO:0000256" key="12">
    <source>
        <dbReference type="HAMAP-Rule" id="MF_01480"/>
    </source>
</evidence>
<evidence type="ECO:0000256" key="7">
    <source>
        <dbReference type="ARBA" id="ARBA00022884"/>
    </source>
</evidence>
<feature type="binding site" evidence="12">
    <location>
        <position position="1063"/>
    </location>
    <ligand>
        <name>Mg(2+)</name>
        <dbReference type="ChEBI" id="CHEBI:18420"/>
        <label>2</label>
    </ligand>
</feature>
<keyword evidence="6 12" id="KW-0460">Magnesium</keyword>
<evidence type="ECO:0000256" key="6">
    <source>
        <dbReference type="ARBA" id="ARBA00022842"/>
    </source>
</evidence>
<evidence type="ECO:0000256" key="1">
    <source>
        <dbReference type="ARBA" id="ARBA00001946"/>
    </source>
</evidence>
<evidence type="ECO:0000256" key="9">
    <source>
        <dbReference type="ARBA" id="ARBA00023125"/>
    </source>
</evidence>
<keyword evidence="8 12" id="KW-0051">Antiviral defense</keyword>
<keyword evidence="10" id="KW-0464">Manganese</keyword>
<comment type="cofactor">
    <cofactor evidence="1 12">
        <name>Mg(2+)</name>
        <dbReference type="ChEBI" id="CHEBI:18420"/>
    </cofactor>
</comment>
<evidence type="ECO:0000313" key="14">
    <source>
        <dbReference type="EMBL" id="KGF51594.1"/>
    </source>
</evidence>
<keyword evidence="2 12" id="KW-0540">Nuclease</keyword>
<dbReference type="GO" id="GO:0051607">
    <property type="term" value="P:defense response to virus"/>
    <property type="evidence" value="ECO:0007669"/>
    <property type="project" value="UniProtKB-UniRule"/>
</dbReference>
<dbReference type="EMBL" id="JRNU01000033">
    <property type="protein sequence ID" value="KGF51594.1"/>
    <property type="molecule type" value="Genomic_DNA"/>
</dbReference>
<dbReference type="GO" id="GO:0043571">
    <property type="term" value="P:maintenance of CRISPR repeat elements"/>
    <property type="evidence" value="ECO:0007669"/>
    <property type="project" value="UniProtKB-UniRule"/>
</dbReference>
<dbReference type="Pfam" id="PF16593">
    <property type="entry name" value="Cas9-BH"/>
    <property type="match status" value="1"/>
</dbReference>
<evidence type="ECO:0000256" key="4">
    <source>
        <dbReference type="ARBA" id="ARBA00022759"/>
    </source>
</evidence>
<feature type="binding site" evidence="12">
    <location>
        <position position="744"/>
    </location>
    <ligand>
        <name>Mg(2+)</name>
        <dbReference type="ChEBI" id="CHEBI:18420"/>
        <label>1</label>
    </ligand>
</feature>
<dbReference type="InterPro" id="IPR028629">
    <property type="entry name" value="Cas9"/>
</dbReference>
<dbReference type="HAMAP" id="MF_01480">
    <property type="entry name" value="Cas9"/>
    <property type="match status" value="1"/>
</dbReference>
<accession>A0A096D253</accession>
<dbReference type="NCBIfam" id="TIGR01865">
    <property type="entry name" value="cas_Csn1"/>
    <property type="match status" value="1"/>
</dbReference>
<feature type="binding site" evidence="12">
    <location>
        <position position="8"/>
    </location>
    <ligand>
        <name>Mg(2+)</name>
        <dbReference type="ChEBI" id="CHEBI:18420"/>
        <label>2</label>
    </ligand>
</feature>
<dbReference type="GO" id="GO:0003677">
    <property type="term" value="F:DNA binding"/>
    <property type="evidence" value="ECO:0007669"/>
    <property type="project" value="UniProtKB-UniRule"/>
</dbReference>
<dbReference type="Pfam" id="PF13395">
    <property type="entry name" value="HNH_4"/>
    <property type="match status" value="1"/>
</dbReference>
<protein>
    <recommendedName>
        <fullName evidence="12">CRISPR-associated endonuclease Cas9</fullName>
        <ecNumber evidence="12">3.1.-.-</ecNumber>
    </recommendedName>
</protein>
<feature type="active site" description="For RuvC-like nuclease domain" evidence="12">
    <location>
        <position position="8"/>
    </location>
</feature>
<dbReference type="EC" id="3.1.-.-" evidence="12"/>
<dbReference type="Proteomes" id="UP000029614">
    <property type="component" value="Unassembled WGS sequence"/>
</dbReference>
<dbReference type="InterPro" id="IPR032239">
    <property type="entry name" value="Cas9-BH"/>
</dbReference>
<dbReference type="Pfam" id="PF18541">
    <property type="entry name" value="RuvC_III"/>
    <property type="match status" value="1"/>
</dbReference>
<feature type="binding site" evidence="12">
    <location>
        <position position="740"/>
    </location>
    <ligand>
        <name>Mg(2+)</name>
        <dbReference type="ChEBI" id="CHEBI:18420"/>
        <label>1</label>
    </ligand>
</feature>
<comment type="subunit">
    <text evidence="11 12">Monomer. Binds crRNA and tracrRNA.</text>
</comment>
<evidence type="ECO:0000256" key="10">
    <source>
        <dbReference type="ARBA" id="ARBA00023211"/>
    </source>
</evidence>
<keyword evidence="7 12" id="KW-0694">RNA-binding</keyword>
<dbReference type="InterPro" id="IPR033114">
    <property type="entry name" value="HNH_CAS9"/>
</dbReference>
<dbReference type="InterPro" id="IPR003615">
    <property type="entry name" value="HNH_nuc"/>
</dbReference>
<dbReference type="GO" id="GO:0046872">
    <property type="term" value="F:metal ion binding"/>
    <property type="evidence" value="ECO:0007669"/>
    <property type="project" value="UniProtKB-UniRule"/>
</dbReference>
<organism evidence="14 15">
    <name type="scientific">Prevotella amnii DNF00058</name>
    <dbReference type="NCBI Taxonomy" id="1401066"/>
    <lineage>
        <taxon>Bacteria</taxon>
        <taxon>Pseudomonadati</taxon>
        <taxon>Bacteroidota</taxon>
        <taxon>Bacteroidia</taxon>
        <taxon>Bacteroidales</taxon>
        <taxon>Prevotellaceae</taxon>
        <taxon>Prevotella</taxon>
    </lineage>
</organism>
<comment type="caution">
    <text evidence="14">The sequence shown here is derived from an EMBL/GenBank/DDBJ whole genome shotgun (WGS) entry which is preliminary data.</text>
</comment>
<dbReference type="RefSeq" id="WP_036855928.1">
    <property type="nucleotide sequence ID" value="NZ_JRNU01000033.1"/>
</dbReference>
<dbReference type="GO" id="GO:0016787">
    <property type="term" value="F:hydrolase activity"/>
    <property type="evidence" value="ECO:0007669"/>
    <property type="project" value="UniProtKB-KW"/>
</dbReference>
<dbReference type="InterPro" id="IPR036397">
    <property type="entry name" value="RNaseH_sf"/>
</dbReference>
<keyword evidence="4 12" id="KW-0255">Endonuclease</keyword>
<evidence type="ECO:0000259" key="13">
    <source>
        <dbReference type="PROSITE" id="PS51749"/>
    </source>
</evidence>
<feature type="active site" description="Proton acceptor for HNH nuclease domain" evidence="12">
    <location>
        <position position="865"/>
    </location>
</feature>
<feature type="binding site" evidence="12">
    <location>
        <position position="744"/>
    </location>
    <ligand>
        <name>Mg(2+)</name>
        <dbReference type="ChEBI" id="CHEBI:18420"/>
        <label>2</label>
    </ligand>
</feature>
<evidence type="ECO:0000256" key="3">
    <source>
        <dbReference type="ARBA" id="ARBA00022723"/>
    </source>
</evidence>
<dbReference type="GO" id="GO:0003723">
    <property type="term" value="F:RNA binding"/>
    <property type="evidence" value="ECO:0007669"/>
    <property type="project" value="UniProtKB-UniRule"/>
</dbReference>
<dbReference type="PROSITE" id="PS51749">
    <property type="entry name" value="HNH_CAS9"/>
    <property type="match status" value="1"/>
</dbReference>
<keyword evidence="15" id="KW-1185">Reference proteome</keyword>
<comment type="function">
    <text evidence="12">CRISPR (clustered regularly interspaced short palindromic repeat) is an adaptive immune system that provides protection against mobile genetic elements (viruses, transposable elements and conjugative plasmids). CRISPR clusters contain spacers, sequences complementary to antecedent mobile elements, and target invading nucleic acids. CRISPR clusters are transcribed and processed into CRISPR RNA (crRNA). In type II CRISPR systems correct processing of pre-crRNA requires a trans-encoded small RNA (tracrRNA), endogenous ribonuclease 3 (rnc) and this protein. The tracrRNA serves as a guide for ribonuclease 3-aided processing of pre-crRNA. Subsequently Cas9/crRNA/tracrRNA endonucleolytically cleaves linear or circular dsDNA target complementary to the spacer; Cas9 is inactive in the absence of the 2 guide RNAs (gRNA). Cas9 recognizes the protospacer adjacent motif (PAM) in the CRISPR repeat sequences to help distinguish self versus nonself, as targets within the bacterial CRISPR locus do not have PAMs. PAM recognition is also required for catalytic activity.</text>
</comment>
<evidence type="ECO:0000256" key="2">
    <source>
        <dbReference type="ARBA" id="ARBA00022722"/>
    </source>
</evidence>
<comment type="domain">
    <text evidence="12">Has 2 endonuclease domains. The discontinuous RuvC-like domain cleaves the target DNA noncomplementary to crRNA while the HNH nuclease domain cleaves the target DNA complementary to crRNA.</text>
</comment>
<feature type="domain" description="HNH Cas9-type" evidence="13">
    <location>
        <begin position="792"/>
        <end position="957"/>
    </location>
</feature>
<gene>
    <name evidence="12" type="primary">cas9</name>
    <name evidence="14" type="ORF">HMPREF9302_06805</name>
</gene>
<comment type="similarity">
    <text evidence="12">Belongs to the CRISPR-associated Cas9 family.</text>
</comment>
<keyword evidence="3 12" id="KW-0479">Metal-binding</keyword>
<evidence type="ECO:0000313" key="15">
    <source>
        <dbReference type="Proteomes" id="UP000029614"/>
    </source>
</evidence>
<dbReference type="OrthoDB" id="9777169at2"/>
<evidence type="ECO:0000256" key="8">
    <source>
        <dbReference type="ARBA" id="ARBA00023118"/>
    </source>
</evidence>
<keyword evidence="5 12" id="KW-0378">Hydrolase</keyword>
<sequence length="1487" mass="173560">MKNVLGLDLGSNSVGWALVKTEDNGNPIGSIKMGSRIIPMSQDILGSFEKGDTVSQTAQRTLYRGKRRLIERHVLRRERLCRVLHIMNFLPDHFDKLLGWDKTDNKTYGKFIDDSEPKLAWRQNKNEKEKMEFVFMDSFHEMLSDFAKHQPQLIANGKKVPLDWTIYYLRKKALTQLISKEELAWILLNFNKKRGYYQLRGEEEEEQPTKKEEYKVLKVISVDADEGQKGNGIWYNIHLEDGGIYKRKSDTPLYDWVGKTLQLIVVTIYEKDGKTPKIFDSGKQNPSYRLPKEDDWGLIKKRTESQIQSSGKTVGAFIYDNILSKPDDKIRGNLVRTIERKYYKKELIEILQQQAKYHDELHNQNLLESCAKELYAHNDVRYNEVVKSNMIHLLVDDIIFYQRPLKSKKSLIANCKYESYEYVDKETGEVKEMPIKCIAKSNPYYQEFRLWQFIHNLRLSDVVTREDVTAQYLSTPQDYCNLFTYLNDRKEIKQDILLKDFFKIKKVQIDKEKVFPIEWNYIKDATKTYPCNETRYELLSALKRAGMDKQWLDDTPNMQYRLWHLLYSVEEQEESAKALRKLYDNDNFVSSFLKIKPFKKCYGAYSEKAIKRLLTLMRMGKAWDEQAIDAKTLKCIQQIITGNIDSKLKEKIDDSRYVLHHVSDFQGLPTYLASYVIYGRHSEVTDIRCWDTPKDLLKFICGFPQHSLRNPIVEQVILETLRVVYDIWKAEKHIDEIHVEVAREMKLTAQQRNEANLRNLNNEATNLRIKYLLEELKNDTFIKDVRPLSPMHQEKMRIYEQAVLGNLNKQDKDYDDIIKISKKERPTSAELIRYKLWLEQKYCSPYTGKAISLSKLFTTAYQIEHVIPQSRYFDNSFNNKVICESEVNKEKDKMLGYEFIKGRGGDRIYCTAHGKEVTILKEEEYKQFVNEHYAHNKRKRDNLLAENIPESFSSRQLNDTRYITKTIMSLLSNVVRQQGEEEATAKNLLPSSGAVTDKLKNDWGLKDVWNTIVTPRFERLNKLSGTNDFGEMKEENGNRYFQTNVPSEYEKGFKKKRIDHRHHAMDALVIACTTRNMVNYISNVNANSPKQREDLRQLLCDKNRIINKPWNTFTQDALKALNDIVVSFKNNVRIINRATNRYQRYDKNGKKMICSQKGNDMWAIRKSMHKETVFGRVNLIRKEALPIAKALDNISAICNAQLRAYVNDLVDKHFNKKQLVAHFKSLDYKWNRQDVSKVEVWISSDDKTPMVAVRKPLDTSFDKKKIASITDTGIQAILLNYLESKGGDALVAFAPEGIQEMNSNIELYNNGKAHKPIKNVRLSETLGAKYQVGERGAKTKKYVVADKGTNLFFAIYEDEEGKRYYYSVPLREAIERQKQKLSPVPEYNEKGVALKFYLSPNDLVYVPTEEERTMGTCHIDKTRIYKMVSSSENRCCFVPSTIAKVIADKVELLSHNKIEKAITGESIKEVCWKLKVDRLGNILNVIK</sequence>
<evidence type="ECO:0000256" key="5">
    <source>
        <dbReference type="ARBA" id="ARBA00022801"/>
    </source>
</evidence>
<feature type="binding site" evidence="12">
    <location>
        <position position="8"/>
    </location>
    <ligand>
        <name>Mg(2+)</name>
        <dbReference type="ChEBI" id="CHEBI:18420"/>
        <label>1</label>
    </ligand>
</feature>
<dbReference type="GO" id="GO:0004519">
    <property type="term" value="F:endonuclease activity"/>
    <property type="evidence" value="ECO:0007669"/>
    <property type="project" value="UniProtKB-UniRule"/>
</dbReference>
<dbReference type="Gene3D" id="3.30.420.10">
    <property type="entry name" value="Ribonuclease H-like superfamily/Ribonuclease H"/>
    <property type="match status" value="2"/>
</dbReference>
<evidence type="ECO:0000256" key="11">
    <source>
        <dbReference type="ARBA" id="ARBA00046380"/>
    </source>
</evidence>
<keyword evidence="9 12" id="KW-0238">DNA-binding</keyword>